<dbReference type="InterPro" id="IPR050180">
    <property type="entry name" value="RNR_Ribonuclease"/>
</dbReference>
<proteinExistence type="inferred from homology"/>
<keyword evidence="3" id="KW-0445">Lipid transport</keyword>
<feature type="compositionally biased region" description="Acidic residues" evidence="5">
    <location>
        <begin position="440"/>
        <end position="449"/>
    </location>
</feature>
<keyword evidence="8" id="KW-1185">Reference proteome</keyword>
<evidence type="ECO:0000259" key="6">
    <source>
        <dbReference type="SMART" id="SM00955"/>
    </source>
</evidence>
<dbReference type="SUPFAM" id="SSF144000">
    <property type="entry name" value="Oxysterol-binding protein-like"/>
    <property type="match status" value="1"/>
</dbReference>
<feature type="region of interest" description="Disordered" evidence="5">
    <location>
        <begin position="427"/>
        <end position="452"/>
    </location>
</feature>
<dbReference type="InterPro" id="IPR001900">
    <property type="entry name" value="RNase_II/R"/>
</dbReference>
<evidence type="ECO:0000256" key="5">
    <source>
        <dbReference type="SAM" id="MobiDB-lite"/>
    </source>
</evidence>
<feature type="region of interest" description="Disordered" evidence="5">
    <location>
        <begin position="212"/>
        <end position="231"/>
    </location>
</feature>
<dbReference type="FunFam" id="2.40.160.120:FF:000005">
    <property type="entry name" value="Oxysterol-binding protein"/>
    <property type="match status" value="1"/>
</dbReference>
<feature type="region of interest" description="Disordered" evidence="5">
    <location>
        <begin position="345"/>
        <end position="380"/>
    </location>
</feature>
<comment type="similarity">
    <text evidence="2">Belongs to the OSBP family.</text>
</comment>
<dbReference type="Gene3D" id="2.40.160.120">
    <property type="match status" value="1"/>
</dbReference>
<dbReference type="SMART" id="SM00955">
    <property type="entry name" value="RNB"/>
    <property type="match status" value="1"/>
</dbReference>
<dbReference type="InterPro" id="IPR041505">
    <property type="entry name" value="Dis3_CSD2"/>
</dbReference>
<evidence type="ECO:0000313" key="8">
    <source>
        <dbReference type="Proteomes" id="UP000183832"/>
    </source>
</evidence>
<dbReference type="Gene3D" id="2.40.50.690">
    <property type="match status" value="1"/>
</dbReference>
<dbReference type="PANTHER" id="PTHR23355">
    <property type="entry name" value="RIBONUCLEASE"/>
    <property type="match status" value="1"/>
</dbReference>
<sequence length="1566" mass="179839">MEYSYLLRLAAEQLDPVDRMKYIAAFAVSATACNWDRLGKPFNPLLGETYEIERPEFRCLCEQVSHHPPISAFHADSPHFTFHGSIYPKLKFWGKSVEIQPKGVVTVKLPKWDETYTWTNVNCTIHNIIVGKLWIEQYGTMEITNHQTGHKAILQFKPGGSIHKDLHRVEGTIQDKDKQKLQFLYGRWTELLKSTDMDSYEEYLKVNPNKFKRHEERSKSPIESPAHTPRKVLSKLNSLKMSSFRSLSIQDDAHDHHHHDRSPEPDGDVPRSQSIYSIDIPNSILLWEVEARPQNSSNYFSFTNFAMSLNEIESYMKPPQTLCPTDSRLRPDIRKLEEGNVDGAISEKTRLEEKQRDARKARKAKKGGEDWQPSGQKTGSVHVKKSVKFRGFIHSPPETNLLMRSIFIYKTQRNSRIKSEGKIYFSDMTDNKNDSNSLDAESEINDDSDSSNSHFIQKPELLAIATNESYYGLELQDAEKVYHGVIKESTKAKRKRNRRSKKRTFTEDKLHETLKKINEKLNNLTLQNEKSLSSLVSISKKKEKKEKAKMFGEASGSGIENSTSPLLSRLKQLQTGKISSAQLQKSKFQQKVKQSDVNNGQKVKCNNEEEVKRLTTQIQETIVQQIKPKLLNIINGESSQVTNRPLNGLIARKTEEASSSQILSPPRVFDCIPNPREVAIEKTTIVLPSGEETEVYRYSNDDLLQLKSKATWEKVPRLLDLNICRTKLTEHESFILRLLGINNDVDRLTAILEEAKKLNLIKLTGPNEFKYQQITINQSYKETPEKRNEIEDEPLELLHKIENFKRIAKNDNELNEMIFKLEFTRLFKDCFNDFDVTSATFMEIVDHLLKTNQAHILEGEIRVNAKNNQEAYITHPSNEKDVCVNSLILRKHAFHGDYVKVLVKNESEDKKDLNSSANLTDDELDLTLATEVDLCTRKFGCVLEILDKRHNRRVIGSLSSNVKKDRRHVMLNVRDLKVPNIRINREGIPKDTKLTEKMLLVAEIIGWCHDQPRGRIVEKIGEKGELKTENDAILIQHSLDPTPFDQHIIDEVPSEPFMIPESEFKYRQDLRRKCIFSIDPETARDLDDAMSCEILPNGNLEIGVHISDVSYFLKENSELDEIVLKKATTIYLVDQVYHMLPVPLCLLCSLLPGADKMAYSVFWEMKEATGEIVNQRITRSVVNSCAKLSYEQAQMVIEKNDDKWSELENKFPVIYNNYTVTDVAEVIKKLQKIAVIMRENRKKNGSLKIDQPKISFKFDRDDQRMEAPTDFFKYPIKDSNRLIEEFMLLANITVAKFIFEKFPDVSLLRCHETPKENNLKKLVKNLQKHGIQLDISSSGGLSQSMENIIANAQSSEGMSAVLNLLVSKTMTRARYFCSESSENESNFWHYALSIPIYTHFTSPIRRYADVLVHRVLNGALDYEDPPSRTPEEVDQLANICNAQKYSAKLAGDDSSNLYFMHFIKSLKSQIMKAGVVGIYDYNFEVVLIETGHVLKVYYKNIEKNQTNGQMVVKTFNDNVPPYATLTWLQPGFPTSTIKFGSEIMLEIETVKDKLVANRILYIDSTH</sequence>
<evidence type="ECO:0000256" key="2">
    <source>
        <dbReference type="RuleBase" id="RU003844"/>
    </source>
</evidence>
<dbReference type="GO" id="GO:0003723">
    <property type="term" value="F:RNA binding"/>
    <property type="evidence" value="ECO:0007669"/>
    <property type="project" value="InterPro"/>
</dbReference>
<keyword evidence="4" id="KW-0175">Coiled coil</keyword>
<dbReference type="Pfam" id="PF17849">
    <property type="entry name" value="OB_Dis3"/>
    <property type="match status" value="1"/>
</dbReference>
<dbReference type="Pfam" id="PF01237">
    <property type="entry name" value="Oxysterol_BP"/>
    <property type="match status" value="1"/>
</dbReference>
<dbReference type="GO" id="GO:0008289">
    <property type="term" value="F:lipid binding"/>
    <property type="evidence" value="ECO:0007669"/>
    <property type="project" value="UniProtKB-KW"/>
</dbReference>
<dbReference type="GO" id="GO:0000932">
    <property type="term" value="C:P-body"/>
    <property type="evidence" value="ECO:0007669"/>
    <property type="project" value="TreeGrafter"/>
</dbReference>
<accession>A0A1J1J7H5</accession>
<dbReference type="InterPro" id="IPR018494">
    <property type="entry name" value="Oxysterol-bd_CS"/>
</dbReference>
<gene>
    <name evidence="7" type="ORF">CLUMA_CG021277</name>
</gene>
<dbReference type="InterPro" id="IPR012340">
    <property type="entry name" value="NA-bd_OB-fold"/>
</dbReference>
<dbReference type="InterPro" id="IPR022966">
    <property type="entry name" value="RNase_II/R_CS"/>
</dbReference>
<evidence type="ECO:0000256" key="4">
    <source>
        <dbReference type="SAM" id="Coils"/>
    </source>
</evidence>
<dbReference type="GO" id="GO:0006402">
    <property type="term" value="P:mRNA catabolic process"/>
    <property type="evidence" value="ECO:0007669"/>
    <property type="project" value="TreeGrafter"/>
</dbReference>
<dbReference type="GO" id="GO:0000175">
    <property type="term" value="F:3'-5'-RNA exonuclease activity"/>
    <property type="evidence" value="ECO:0007669"/>
    <property type="project" value="TreeGrafter"/>
</dbReference>
<organism evidence="7 8">
    <name type="scientific">Clunio marinus</name>
    <dbReference type="NCBI Taxonomy" id="568069"/>
    <lineage>
        <taxon>Eukaryota</taxon>
        <taxon>Metazoa</taxon>
        <taxon>Ecdysozoa</taxon>
        <taxon>Arthropoda</taxon>
        <taxon>Hexapoda</taxon>
        <taxon>Insecta</taxon>
        <taxon>Pterygota</taxon>
        <taxon>Neoptera</taxon>
        <taxon>Endopterygota</taxon>
        <taxon>Diptera</taxon>
        <taxon>Nematocera</taxon>
        <taxon>Chironomoidea</taxon>
        <taxon>Chironomidae</taxon>
        <taxon>Clunio</taxon>
    </lineage>
</organism>
<name>A0A1J1J7H5_9DIPT</name>
<dbReference type="PROSITE" id="PS01175">
    <property type="entry name" value="RIBONUCLEASE_II"/>
    <property type="match status" value="1"/>
</dbReference>
<feature type="region of interest" description="Disordered" evidence="5">
    <location>
        <begin position="252"/>
        <end position="274"/>
    </location>
</feature>
<dbReference type="Gene3D" id="3.30.70.3490">
    <property type="match status" value="1"/>
</dbReference>
<dbReference type="GO" id="GO:0010587">
    <property type="term" value="P:miRNA catabolic process"/>
    <property type="evidence" value="ECO:0007669"/>
    <property type="project" value="TreeGrafter"/>
</dbReference>
<dbReference type="PANTHER" id="PTHR23355:SF9">
    <property type="entry name" value="DIS3-LIKE EXONUCLEASE 2"/>
    <property type="match status" value="1"/>
</dbReference>
<feature type="compositionally biased region" description="Basic and acidic residues" evidence="5">
    <location>
        <begin position="345"/>
        <end position="358"/>
    </location>
</feature>
<evidence type="ECO:0000256" key="1">
    <source>
        <dbReference type="ARBA" id="ARBA00023121"/>
    </source>
</evidence>
<evidence type="ECO:0000256" key="3">
    <source>
        <dbReference type="RuleBase" id="RU003845"/>
    </source>
</evidence>
<dbReference type="Gene3D" id="2.40.50.700">
    <property type="match status" value="1"/>
</dbReference>
<feature type="coiled-coil region" evidence="4">
    <location>
        <begin position="507"/>
        <end position="534"/>
    </location>
</feature>
<dbReference type="PROSITE" id="PS01013">
    <property type="entry name" value="OSBP"/>
    <property type="match status" value="1"/>
</dbReference>
<dbReference type="GO" id="GO:0006869">
    <property type="term" value="P:lipid transport"/>
    <property type="evidence" value="ECO:0007669"/>
    <property type="project" value="UniProtKB-KW"/>
</dbReference>
<dbReference type="Proteomes" id="UP000183832">
    <property type="component" value="Unassembled WGS sequence"/>
</dbReference>
<dbReference type="STRING" id="568069.A0A1J1J7H5"/>
<dbReference type="InterPro" id="IPR000648">
    <property type="entry name" value="Oxysterol-bd"/>
</dbReference>
<dbReference type="Pfam" id="PF00773">
    <property type="entry name" value="RNB"/>
    <property type="match status" value="1"/>
</dbReference>
<keyword evidence="3" id="KW-0813">Transport</keyword>
<dbReference type="InterPro" id="IPR037239">
    <property type="entry name" value="OSBP_sf"/>
</dbReference>
<keyword evidence="1" id="KW-0446">Lipid-binding</keyword>
<dbReference type="EMBL" id="CVRI01000075">
    <property type="protein sequence ID" value="CRL08381.1"/>
    <property type="molecule type" value="Genomic_DNA"/>
</dbReference>
<evidence type="ECO:0000313" key="7">
    <source>
        <dbReference type="EMBL" id="CRL08381.1"/>
    </source>
</evidence>
<dbReference type="SUPFAM" id="SSF50249">
    <property type="entry name" value="Nucleic acid-binding proteins"/>
    <property type="match status" value="2"/>
</dbReference>
<dbReference type="OrthoDB" id="372421at2759"/>
<reference evidence="7 8" key="1">
    <citation type="submission" date="2015-04" db="EMBL/GenBank/DDBJ databases">
        <authorList>
            <person name="Syromyatnikov M.Y."/>
            <person name="Popov V.N."/>
        </authorList>
    </citation>
    <scope>NUCLEOTIDE SEQUENCE [LARGE SCALE GENOMIC DNA]</scope>
</reference>
<feature type="domain" description="RNB" evidence="6">
    <location>
        <begin position="1067"/>
        <end position="1422"/>
    </location>
</feature>
<protein>
    <recommendedName>
        <fullName evidence="3">Oxysterol-binding protein</fullName>
    </recommendedName>
</protein>